<dbReference type="AlphaFoldDB" id="A0A409WVH9"/>
<dbReference type="OrthoDB" id="191139at2759"/>
<dbReference type="PANTHER" id="PTHR43157:SF31">
    <property type="entry name" value="PHOSPHATIDYLINOSITOL-GLYCAN BIOSYNTHESIS CLASS F PROTEIN"/>
    <property type="match status" value="1"/>
</dbReference>
<dbReference type="InParanoid" id="A0A409WVH9"/>
<evidence type="ECO:0008006" key="4">
    <source>
        <dbReference type="Google" id="ProtNLM"/>
    </source>
</evidence>
<organism evidence="2 3">
    <name type="scientific">Psilocybe cyanescens</name>
    <dbReference type="NCBI Taxonomy" id="93625"/>
    <lineage>
        <taxon>Eukaryota</taxon>
        <taxon>Fungi</taxon>
        <taxon>Dikarya</taxon>
        <taxon>Basidiomycota</taxon>
        <taxon>Agaricomycotina</taxon>
        <taxon>Agaricomycetes</taxon>
        <taxon>Agaricomycetidae</taxon>
        <taxon>Agaricales</taxon>
        <taxon>Agaricineae</taxon>
        <taxon>Strophariaceae</taxon>
        <taxon>Psilocybe</taxon>
    </lineage>
</organism>
<keyword evidence="3" id="KW-1185">Reference proteome</keyword>
<evidence type="ECO:0000313" key="3">
    <source>
        <dbReference type="Proteomes" id="UP000283269"/>
    </source>
</evidence>
<accession>A0A409WVH9</accession>
<reference evidence="2 3" key="1">
    <citation type="journal article" date="2018" name="Evol. Lett.">
        <title>Horizontal gene cluster transfer increased hallucinogenic mushroom diversity.</title>
        <authorList>
            <person name="Reynolds H.T."/>
            <person name="Vijayakumar V."/>
            <person name="Gluck-Thaler E."/>
            <person name="Korotkin H.B."/>
            <person name="Matheny P.B."/>
            <person name="Slot J.C."/>
        </authorList>
    </citation>
    <scope>NUCLEOTIDE SEQUENCE [LARGE SCALE GENOMIC DNA]</scope>
    <source>
        <strain evidence="2 3">2631</strain>
    </source>
</reference>
<comment type="caution">
    <text evidence="2">The sequence shown here is derived from an EMBL/GenBank/DDBJ whole genome shotgun (WGS) entry which is preliminary data.</text>
</comment>
<dbReference type="InterPro" id="IPR036291">
    <property type="entry name" value="NAD(P)-bd_dom_sf"/>
</dbReference>
<gene>
    <name evidence="2" type="ORF">CVT25_007137</name>
</gene>
<dbReference type="Pfam" id="PF00106">
    <property type="entry name" value="adh_short"/>
    <property type="match status" value="1"/>
</dbReference>
<sequence length="317" mass="34921">MLFSRKFDPKVDLNDLSGRVALVTGANTNIGYATVKHLALKGAKVYLGSRSEEKGKAAVEKLTEEGVASGQVIALQCDIGTPASARKAAEGFLKLENRLDILGMLISKSGINVKLNPFTRITEMSMTNHFGTFQLTKTLLPLLAKTSQEPNSDVRIVNVTSEIHRRGLGSKPFVDFKTIDPFKETYAQDMVPWLSRYIVSKLAMVTFSNALQRKLSSTSIICISIHPGTVNTTFHTRFNYPRLTNFIASTFFKGPEEGAYNSVLAAASPVVRESADKYRGAYLMPVGRIVSPAPASLNTQVQDDLWETTEKYLQEHP</sequence>
<dbReference type="InterPro" id="IPR002347">
    <property type="entry name" value="SDR_fam"/>
</dbReference>
<dbReference type="EMBL" id="NHYD01003124">
    <property type="protein sequence ID" value="PPQ82528.1"/>
    <property type="molecule type" value="Genomic_DNA"/>
</dbReference>
<dbReference type="Proteomes" id="UP000283269">
    <property type="component" value="Unassembled WGS sequence"/>
</dbReference>
<keyword evidence="1" id="KW-0560">Oxidoreductase</keyword>
<dbReference type="Gene3D" id="3.40.50.720">
    <property type="entry name" value="NAD(P)-binding Rossmann-like Domain"/>
    <property type="match status" value="1"/>
</dbReference>
<dbReference type="SUPFAM" id="SSF51735">
    <property type="entry name" value="NAD(P)-binding Rossmann-fold domains"/>
    <property type="match status" value="1"/>
</dbReference>
<dbReference type="GO" id="GO:0016491">
    <property type="term" value="F:oxidoreductase activity"/>
    <property type="evidence" value="ECO:0007669"/>
    <property type="project" value="UniProtKB-KW"/>
</dbReference>
<dbReference type="PRINTS" id="PR00081">
    <property type="entry name" value="GDHRDH"/>
</dbReference>
<dbReference type="STRING" id="93625.A0A409WVH9"/>
<proteinExistence type="predicted"/>
<protein>
    <recommendedName>
        <fullName evidence="4">NAD(P)-binding protein</fullName>
    </recommendedName>
</protein>
<evidence type="ECO:0000256" key="1">
    <source>
        <dbReference type="ARBA" id="ARBA00023002"/>
    </source>
</evidence>
<evidence type="ECO:0000313" key="2">
    <source>
        <dbReference type="EMBL" id="PPQ82528.1"/>
    </source>
</evidence>
<name>A0A409WVH9_PSICY</name>
<dbReference type="PANTHER" id="PTHR43157">
    <property type="entry name" value="PHOSPHATIDYLINOSITOL-GLYCAN BIOSYNTHESIS CLASS F PROTEIN-RELATED"/>
    <property type="match status" value="1"/>
</dbReference>